<evidence type="ECO:0000313" key="3">
    <source>
        <dbReference type="Proteomes" id="UP000184074"/>
    </source>
</evidence>
<protein>
    <submittedName>
        <fullName evidence="2">Uncharacterized protein</fullName>
    </submittedName>
</protein>
<dbReference type="STRING" id="1508389.SAMN05444003_1007"/>
<evidence type="ECO:0000313" key="2">
    <source>
        <dbReference type="EMBL" id="SHG80494.1"/>
    </source>
</evidence>
<dbReference type="RefSeq" id="WP_072899750.1">
    <property type="nucleotide sequence ID" value="NZ_FQXB01000001.1"/>
</dbReference>
<feature type="transmembrane region" description="Helical" evidence="1">
    <location>
        <begin position="45"/>
        <end position="66"/>
    </location>
</feature>
<accession>A0A1M5MSZ7</accession>
<dbReference type="InterPro" id="IPR020308">
    <property type="entry name" value="Uncharacterised_Ynq1"/>
</dbReference>
<organism evidence="2 3">
    <name type="scientific">Cognatiyoonia sediminum</name>
    <dbReference type="NCBI Taxonomy" id="1508389"/>
    <lineage>
        <taxon>Bacteria</taxon>
        <taxon>Pseudomonadati</taxon>
        <taxon>Pseudomonadota</taxon>
        <taxon>Alphaproteobacteria</taxon>
        <taxon>Rhodobacterales</taxon>
        <taxon>Paracoccaceae</taxon>
        <taxon>Cognatiyoonia</taxon>
    </lineage>
</organism>
<keyword evidence="3" id="KW-1185">Reference proteome</keyword>
<dbReference type="Pfam" id="PF17272">
    <property type="entry name" value="DUF5337"/>
    <property type="match status" value="1"/>
</dbReference>
<name>A0A1M5MSZ7_9RHOB</name>
<evidence type="ECO:0000256" key="1">
    <source>
        <dbReference type="SAM" id="Phobius"/>
    </source>
</evidence>
<feature type="transmembrane region" description="Helical" evidence="1">
    <location>
        <begin position="15"/>
        <end position="33"/>
    </location>
</feature>
<keyword evidence="1" id="KW-1133">Transmembrane helix</keyword>
<dbReference type="AlphaFoldDB" id="A0A1M5MSZ7"/>
<gene>
    <name evidence="2" type="ORF">SAMN05444003_1007</name>
</gene>
<dbReference type="OrthoDB" id="7658896at2"/>
<proteinExistence type="predicted"/>
<dbReference type="Proteomes" id="UP000184074">
    <property type="component" value="Unassembled WGS sequence"/>
</dbReference>
<reference evidence="2 3" key="1">
    <citation type="submission" date="2016-11" db="EMBL/GenBank/DDBJ databases">
        <authorList>
            <person name="Jaros S."/>
            <person name="Januszkiewicz K."/>
            <person name="Wedrychowicz H."/>
        </authorList>
    </citation>
    <scope>NUCLEOTIDE SEQUENCE [LARGE SCALE GENOMIC DNA]</scope>
    <source>
        <strain evidence="2 3">DSM 28715</strain>
    </source>
</reference>
<sequence>MTDNHTPETQKEGRTIAITIAIAGLLSILAPNIVETLGLEPRYEILLYLFSLAAFFWALVVTWKLWQKTRSK</sequence>
<keyword evidence="1" id="KW-0472">Membrane</keyword>
<dbReference type="EMBL" id="FQXB01000001">
    <property type="protein sequence ID" value="SHG80494.1"/>
    <property type="molecule type" value="Genomic_DNA"/>
</dbReference>
<keyword evidence="1" id="KW-0812">Transmembrane</keyword>